<reference evidence="2" key="1">
    <citation type="journal article" date="2023" name="Plant J.">
        <title>Genome sequences and population genomics provide insights into the demographic history, inbreeding, and mutation load of two 'living fossil' tree species of Dipteronia.</title>
        <authorList>
            <person name="Feng Y."/>
            <person name="Comes H.P."/>
            <person name="Chen J."/>
            <person name="Zhu S."/>
            <person name="Lu R."/>
            <person name="Zhang X."/>
            <person name="Li P."/>
            <person name="Qiu J."/>
            <person name="Olsen K.M."/>
            <person name="Qiu Y."/>
        </authorList>
    </citation>
    <scope>NUCLEOTIDE SEQUENCE</scope>
    <source>
        <strain evidence="2">NBL</strain>
    </source>
</reference>
<dbReference type="PANTHER" id="PTHR47074:SF11">
    <property type="entry name" value="REVERSE TRANSCRIPTASE-LIKE PROTEIN"/>
    <property type="match status" value="1"/>
</dbReference>
<name>A0AAD9ZLE5_9ROSI</name>
<protein>
    <recommendedName>
        <fullName evidence="1">RNase H type-1 domain-containing protein</fullName>
    </recommendedName>
</protein>
<evidence type="ECO:0000259" key="1">
    <source>
        <dbReference type="Pfam" id="PF13456"/>
    </source>
</evidence>
<dbReference type="InterPro" id="IPR002156">
    <property type="entry name" value="RNaseH_domain"/>
</dbReference>
<gene>
    <name evidence="2" type="ORF">Dsin_031391</name>
</gene>
<feature type="domain" description="RNase H type-1" evidence="1">
    <location>
        <begin position="4"/>
        <end position="90"/>
    </location>
</feature>
<sequence>MGACAQPIHVGYSPQIPKALTILSGLRFAQDSCLMPCLIEFDAQAVVNLIYSISVPFSEDIRLLLENSPGCCIEFVSRKANMAVHGLAKFNLSIDNVRYCSSGEKLTRTRCNAP</sequence>
<dbReference type="GO" id="GO:0004523">
    <property type="term" value="F:RNA-DNA hybrid ribonuclease activity"/>
    <property type="evidence" value="ECO:0007669"/>
    <property type="project" value="InterPro"/>
</dbReference>
<proteinExistence type="predicted"/>
<dbReference type="AlphaFoldDB" id="A0AAD9ZLE5"/>
<dbReference type="EMBL" id="JANJYJ010000010">
    <property type="protein sequence ID" value="KAK3184105.1"/>
    <property type="molecule type" value="Genomic_DNA"/>
</dbReference>
<dbReference type="Proteomes" id="UP001281410">
    <property type="component" value="Unassembled WGS sequence"/>
</dbReference>
<dbReference type="InterPro" id="IPR052929">
    <property type="entry name" value="RNase_H-like_EbsB-rel"/>
</dbReference>
<keyword evidence="3" id="KW-1185">Reference proteome</keyword>
<dbReference type="PANTHER" id="PTHR47074">
    <property type="entry name" value="BNAC02G40300D PROTEIN"/>
    <property type="match status" value="1"/>
</dbReference>
<dbReference type="Pfam" id="PF13456">
    <property type="entry name" value="RVT_3"/>
    <property type="match status" value="1"/>
</dbReference>
<dbReference type="GO" id="GO:0003676">
    <property type="term" value="F:nucleic acid binding"/>
    <property type="evidence" value="ECO:0007669"/>
    <property type="project" value="InterPro"/>
</dbReference>
<organism evidence="2 3">
    <name type="scientific">Dipteronia sinensis</name>
    <dbReference type="NCBI Taxonomy" id="43782"/>
    <lineage>
        <taxon>Eukaryota</taxon>
        <taxon>Viridiplantae</taxon>
        <taxon>Streptophyta</taxon>
        <taxon>Embryophyta</taxon>
        <taxon>Tracheophyta</taxon>
        <taxon>Spermatophyta</taxon>
        <taxon>Magnoliopsida</taxon>
        <taxon>eudicotyledons</taxon>
        <taxon>Gunneridae</taxon>
        <taxon>Pentapetalae</taxon>
        <taxon>rosids</taxon>
        <taxon>malvids</taxon>
        <taxon>Sapindales</taxon>
        <taxon>Sapindaceae</taxon>
        <taxon>Hippocastanoideae</taxon>
        <taxon>Acereae</taxon>
        <taxon>Dipteronia</taxon>
    </lineage>
</organism>
<evidence type="ECO:0000313" key="3">
    <source>
        <dbReference type="Proteomes" id="UP001281410"/>
    </source>
</evidence>
<evidence type="ECO:0000313" key="2">
    <source>
        <dbReference type="EMBL" id="KAK3184105.1"/>
    </source>
</evidence>
<comment type="caution">
    <text evidence="2">The sequence shown here is derived from an EMBL/GenBank/DDBJ whole genome shotgun (WGS) entry which is preliminary data.</text>
</comment>
<accession>A0AAD9ZLE5</accession>